<reference evidence="2" key="1">
    <citation type="journal article" date="2021" name="Proc. Natl. Acad. Sci. U.S.A.">
        <title>Three genomes in the algal genus Volvox reveal the fate of a haploid sex-determining region after a transition to homothallism.</title>
        <authorList>
            <person name="Yamamoto K."/>
            <person name="Hamaji T."/>
            <person name="Kawai-Toyooka H."/>
            <person name="Matsuzaki R."/>
            <person name="Takahashi F."/>
            <person name="Nishimura Y."/>
            <person name="Kawachi M."/>
            <person name="Noguchi H."/>
            <person name="Minakuchi Y."/>
            <person name="Umen J.G."/>
            <person name="Toyoda A."/>
            <person name="Nozaki H."/>
        </authorList>
    </citation>
    <scope>NUCLEOTIDE SEQUENCE</scope>
    <source>
        <strain evidence="2">NIES-3786</strain>
    </source>
</reference>
<dbReference type="OrthoDB" id="248923at2759"/>
<feature type="region of interest" description="Disordered" evidence="1">
    <location>
        <begin position="1"/>
        <end position="26"/>
    </location>
</feature>
<dbReference type="EMBL" id="BNCP01000027">
    <property type="protein sequence ID" value="GIL83649.1"/>
    <property type="molecule type" value="Genomic_DNA"/>
</dbReference>
<dbReference type="AlphaFoldDB" id="A0A8J4CNW0"/>
<protein>
    <submittedName>
        <fullName evidence="2">Uncharacterized protein</fullName>
    </submittedName>
</protein>
<comment type="caution">
    <text evidence="2">The sequence shown here is derived from an EMBL/GenBank/DDBJ whole genome shotgun (WGS) entry which is preliminary data.</text>
</comment>
<feature type="compositionally biased region" description="Polar residues" evidence="1">
    <location>
        <begin position="1"/>
        <end position="10"/>
    </location>
</feature>
<keyword evidence="3" id="KW-1185">Reference proteome</keyword>
<gene>
    <name evidence="2" type="ORF">Vretifemale_12398</name>
</gene>
<evidence type="ECO:0000256" key="1">
    <source>
        <dbReference type="SAM" id="MobiDB-lite"/>
    </source>
</evidence>
<organism evidence="2 3">
    <name type="scientific">Volvox reticuliferus</name>
    <dbReference type="NCBI Taxonomy" id="1737510"/>
    <lineage>
        <taxon>Eukaryota</taxon>
        <taxon>Viridiplantae</taxon>
        <taxon>Chlorophyta</taxon>
        <taxon>core chlorophytes</taxon>
        <taxon>Chlorophyceae</taxon>
        <taxon>CS clade</taxon>
        <taxon>Chlamydomonadales</taxon>
        <taxon>Volvocaceae</taxon>
        <taxon>Volvox</taxon>
    </lineage>
</organism>
<evidence type="ECO:0000313" key="3">
    <source>
        <dbReference type="Proteomes" id="UP000747110"/>
    </source>
</evidence>
<dbReference type="Proteomes" id="UP000747110">
    <property type="component" value="Unassembled WGS sequence"/>
</dbReference>
<proteinExistence type="predicted"/>
<evidence type="ECO:0000313" key="2">
    <source>
        <dbReference type="EMBL" id="GIL83649.1"/>
    </source>
</evidence>
<name>A0A8J4CNW0_9CHLO</name>
<accession>A0A8J4CNW0</accession>
<sequence>MSQQQPSAATAGTPEPQTPSPAVPLRAGKYEVVDEGFVSLSQVSLHAHSLFNRRENLKRYCAERLGDELMGQVMQVSVGPGAGARAREDAPGRGAGVVLGVDAGVGVGVYTCMVGSGSWGV</sequence>